<feature type="region of interest" description="Disordered" evidence="1">
    <location>
        <begin position="127"/>
        <end position="155"/>
    </location>
</feature>
<dbReference type="InterPro" id="IPR032693">
    <property type="entry name" value="YtkA-like_dom"/>
</dbReference>
<evidence type="ECO:0000313" key="4">
    <source>
        <dbReference type="EMBL" id="OEH91555.1"/>
    </source>
</evidence>
<organism evidence="4 5">
    <name type="scientific">Bacillus solimangrovi</name>
    <dbReference type="NCBI Taxonomy" id="1305675"/>
    <lineage>
        <taxon>Bacteria</taxon>
        <taxon>Bacillati</taxon>
        <taxon>Bacillota</taxon>
        <taxon>Bacilli</taxon>
        <taxon>Bacillales</taxon>
        <taxon>Bacillaceae</taxon>
        <taxon>Bacillus</taxon>
    </lineage>
</organism>
<protein>
    <recommendedName>
        <fullName evidence="3">YtkA-like domain-containing protein</fullName>
    </recommendedName>
</protein>
<keyword evidence="2" id="KW-0732">Signal</keyword>
<evidence type="ECO:0000259" key="3">
    <source>
        <dbReference type="Pfam" id="PF13115"/>
    </source>
</evidence>
<feature type="domain" description="YtkA-like" evidence="3">
    <location>
        <begin position="38"/>
        <end position="113"/>
    </location>
</feature>
<evidence type="ECO:0000313" key="5">
    <source>
        <dbReference type="Proteomes" id="UP000095209"/>
    </source>
</evidence>
<reference evidence="4 5" key="1">
    <citation type="submission" date="2016-08" db="EMBL/GenBank/DDBJ databases">
        <title>Genome of Bacillus solimangrovi GH2-4.</title>
        <authorList>
            <person name="Lim S."/>
            <person name="Kim B.-C."/>
        </authorList>
    </citation>
    <scope>NUCLEOTIDE SEQUENCE [LARGE SCALE GENOMIC DNA]</scope>
    <source>
        <strain evidence="4 5">GH2-4</strain>
    </source>
</reference>
<keyword evidence="5" id="KW-1185">Reference proteome</keyword>
<dbReference type="PROSITE" id="PS51257">
    <property type="entry name" value="PROKAR_LIPOPROTEIN"/>
    <property type="match status" value="1"/>
</dbReference>
<dbReference type="AlphaFoldDB" id="A0A1E5LBT4"/>
<dbReference type="STRING" id="1305675.BFG57_04050"/>
<gene>
    <name evidence="4" type="ORF">BFG57_04050</name>
</gene>
<dbReference type="Proteomes" id="UP000095209">
    <property type="component" value="Unassembled WGS sequence"/>
</dbReference>
<feature type="signal peptide" evidence="2">
    <location>
        <begin position="1"/>
        <end position="19"/>
    </location>
</feature>
<dbReference type="Pfam" id="PF13115">
    <property type="entry name" value="YtkA"/>
    <property type="match status" value="2"/>
</dbReference>
<dbReference type="RefSeq" id="WP_069718293.1">
    <property type="nucleotide sequence ID" value="NZ_MJEH01000055.1"/>
</dbReference>
<evidence type="ECO:0000256" key="1">
    <source>
        <dbReference type="SAM" id="MobiDB-lite"/>
    </source>
</evidence>
<dbReference type="EMBL" id="MJEH01000055">
    <property type="protein sequence ID" value="OEH91555.1"/>
    <property type="molecule type" value="Genomic_DNA"/>
</dbReference>
<comment type="caution">
    <text evidence="4">The sequence shown here is derived from an EMBL/GenBank/DDBJ whole genome shotgun (WGS) entry which is preliminary data.</text>
</comment>
<proteinExistence type="predicted"/>
<dbReference type="OrthoDB" id="2679563at2"/>
<name>A0A1E5LBT4_9BACI</name>
<dbReference type="Gene3D" id="2.60.40.10">
    <property type="entry name" value="Immunoglobulins"/>
    <property type="match status" value="1"/>
</dbReference>
<sequence length="269" mass="30523">MKKLLVVLFSALLVISGCAQEKQESSSEEEVPVRLDVAIELPSDDIQLEQEVTIKAIVSQGDEMVEDADDVKFEIWKSGQDEHEMIDGNNVGGGEYNVSKSFTEEGTYYVIAHVTARKMHTMPKQEFVVGNPDPKEDTMMSEEHDGEMEGNKEHGDDTHVEMESQAVHGDTHENSLMIHHQIDDNMKATEPVTLRTHLQHNNMPLTDAKVRFEVWMNDEDMHEFIDATEGTEGEYTAENTFEQAGMYHVVVHVEKGDIHDHKEEMIEVK</sequence>
<accession>A0A1E5LBT4</accession>
<dbReference type="InterPro" id="IPR013783">
    <property type="entry name" value="Ig-like_fold"/>
</dbReference>
<feature type="compositionally biased region" description="Basic and acidic residues" evidence="1">
    <location>
        <begin position="133"/>
        <end position="155"/>
    </location>
</feature>
<feature type="domain" description="YtkA-like" evidence="3">
    <location>
        <begin position="188"/>
        <end position="252"/>
    </location>
</feature>
<feature type="chain" id="PRO_5039650682" description="YtkA-like domain-containing protein" evidence="2">
    <location>
        <begin position="20"/>
        <end position="269"/>
    </location>
</feature>
<evidence type="ECO:0000256" key="2">
    <source>
        <dbReference type="SAM" id="SignalP"/>
    </source>
</evidence>